<evidence type="ECO:0000313" key="3">
    <source>
        <dbReference type="Proteomes" id="UP001500393"/>
    </source>
</evidence>
<dbReference type="SUPFAM" id="SSF63817">
    <property type="entry name" value="Sortase"/>
    <property type="match status" value="1"/>
</dbReference>
<name>A0ABP4PTD5_9ACTN</name>
<dbReference type="Pfam" id="PF04203">
    <property type="entry name" value="Sortase"/>
    <property type="match status" value="1"/>
</dbReference>
<dbReference type="CDD" id="cd05829">
    <property type="entry name" value="Sortase_F"/>
    <property type="match status" value="1"/>
</dbReference>
<proteinExistence type="predicted"/>
<reference evidence="3" key="1">
    <citation type="journal article" date="2019" name="Int. J. Syst. Evol. Microbiol.">
        <title>The Global Catalogue of Microorganisms (GCM) 10K type strain sequencing project: providing services to taxonomists for standard genome sequencing and annotation.</title>
        <authorList>
            <consortium name="The Broad Institute Genomics Platform"/>
            <consortium name="The Broad Institute Genome Sequencing Center for Infectious Disease"/>
            <person name="Wu L."/>
            <person name="Ma J."/>
        </authorList>
    </citation>
    <scope>NUCLEOTIDE SEQUENCE [LARGE SCALE GENOMIC DNA]</scope>
    <source>
        <strain evidence="3">JCM 14969</strain>
    </source>
</reference>
<comment type="caution">
    <text evidence="2">The sequence shown here is derived from an EMBL/GenBank/DDBJ whole genome shotgun (WGS) entry which is preliminary data.</text>
</comment>
<dbReference type="InterPro" id="IPR042001">
    <property type="entry name" value="Sortase_F"/>
</dbReference>
<gene>
    <name evidence="2" type="ORF">GCM10009789_49600</name>
</gene>
<dbReference type="Proteomes" id="UP001500393">
    <property type="component" value="Unassembled WGS sequence"/>
</dbReference>
<evidence type="ECO:0000256" key="1">
    <source>
        <dbReference type="ARBA" id="ARBA00022801"/>
    </source>
</evidence>
<organism evidence="2 3">
    <name type="scientific">Kribbella sancticallisti</name>
    <dbReference type="NCBI Taxonomy" id="460087"/>
    <lineage>
        <taxon>Bacteria</taxon>
        <taxon>Bacillati</taxon>
        <taxon>Actinomycetota</taxon>
        <taxon>Actinomycetes</taxon>
        <taxon>Propionibacteriales</taxon>
        <taxon>Kribbellaceae</taxon>
        <taxon>Kribbella</taxon>
    </lineage>
</organism>
<dbReference type="EMBL" id="BAAAOS010000033">
    <property type="protein sequence ID" value="GAA1590055.1"/>
    <property type="molecule type" value="Genomic_DNA"/>
</dbReference>
<sequence length="173" mass="17819">MQSEPPSSALPGRVGTPAASQRIRFVPTELVMPGGARAAVLPASTVGGQLVVPEQVQRVGWWDGGAEAGDPFGSVVIAGHVDSAEEGIGFFVRLLKAKAGEVVVLRGAGHSASYRVTSVVSVPKNALATESGAFDQSSDHRLVLITCTGAYDRARGGYEKNLVVTAVPLGLAQ</sequence>
<protein>
    <submittedName>
        <fullName evidence="2">Class F sortase</fullName>
    </submittedName>
</protein>
<keyword evidence="3" id="KW-1185">Reference proteome</keyword>
<accession>A0ABP4PTD5</accession>
<dbReference type="InterPro" id="IPR023365">
    <property type="entry name" value="Sortase_dom-sf"/>
</dbReference>
<keyword evidence="1" id="KW-0378">Hydrolase</keyword>
<evidence type="ECO:0000313" key="2">
    <source>
        <dbReference type="EMBL" id="GAA1590055.1"/>
    </source>
</evidence>
<dbReference type="InterPro" id="IPR005754">
    <property type="entry name" value="Sortase"/>
</dbReference>
<dbReference type="Gene3D" id="2.40.260.10">
    <property type="entry name" value="Sortase"/>
    <property type="match status" value="1"/>
</dbReference>